<dbReference type="GO" id="GO:0005524">
    <property type="term" value="F:ATP binding"/>
    <property type="evidence" value="ECO:0007669"/>
    <property type="project" value="UniProtKB-UniRule"/>
</dbReference>
<dbReference type="AlphaFoldDB" id="A0A1Y3TYD2"/>
<organism evidence="7 8">
    <name type="scientific">Enorma massiliensis</name>
    <dbReference type="NCBI Taxonomy" id="1472761"/>
    <lineage>
        <taxon>Bacteria</taxon>
        <taxon>Bacillati</taxon>
        <taxon>Actinomycetota</taxon>
        <taxon>Coriobacteriia</taxon>
        <taxon>Coriobacteriales</taxon>
        <taxon>Coriobacteriaceae</taxon>
        <taxon>Enorma</taxon>
    </lineage>
</organism>
<dbReference type="EMBL" id="NFHO01000014">
    <property type="protein sequence ID" value="OUN41421.1"/>
    <property type="molecule type" value="Genomic_DNA"/>
</dbReference>
<evidence type="ECO:0000256" key="2">
    <source>
        <dbReference type="ARBA" id="ARBA00022840"/>
    </source>
</evidence>
<reference evidence="8" key="1">
    <citation type="submission" date="2017-04" db="EMBL/GenBank/DDBJ databases">
        <title>Function of individual gut microbiota members based on whole genome sequencing of pure cultures obtained from chicken caecum.</title>
        <authorList>
            <person name="Medvecky M."/>
            <person name="Cejkova D."/>
            <person name="Polansky O."/>
            <person name="Karasova D."/>
            <person name="Kubasova T."/>
            <person name="Cizek A."/>
            <person name="Rychlik I."/>
        </authorList>
    </citation>
    <scope>NUCLEOTIDE SEQUENCE [LARGE SCALE GENOMIC DNA]</scope>
    <source>
        <strain evidence="8">An70</strain>
    </source>
</reference>
<evidence type="ECO:0000259" key="6">
    <source>
        <dbReference type="Pfam" id="PF22740"/>
    </source>
</evidence>
<dbReference type="HAMAP" id="MF_00636">
    <property type="entry name" value="RapZ_like"/>
    <property type="match status" value="1"/>
</dbReference>
<dbReference type="PIRSF" id="PIRSF005052">
    <property type="entry name" value="P-loopkin"/>
    <property type="match status" value="1"/>
</dbReference>
<evidence type="ECO:0000313" key="8">
    <source>
        <dbReference type="Proteomes" id="UP000196560"/>
    </source>
</evidence>
<feature type="binding site" evidence="4">
    <location>
        <begin position="26"/>
        <end position="33"/>
    </location>
    <ligand>
        <name>ATP</name>
        <dbReference type="ChEBI" id="CHEBI:30616"/>
    </ligand>
</feature>
<dbReference type="PANTHER" id="PTHR30448">
    <property type="entry name" value="RNASE ADAPTER PROTEIN RAPZ"/>
    <property type="match status" value="1"/>
</dbReference>
<dbReference type="NCBIfam" id="NF003828">
    <property type="entry name" value="PRK05416.1"/>
    <property type="match status" value="1"/>
</dbReference>
<proteinExistence type="inferred from homology"/>
<dbReference type="STRING" id="1118060.GCA_000311845_01345"/>
<dbReference type="GO" id="GO:0005525">
    <property type="term" value="F:GTP binding"/>
    <property type="evidence" value="ECO:0007669"/>
    <property type="project" value="UniProtKB-UniRule"/>
</dbReference>
<evidence type="ECO:0000256" key="4">
    <source>
        <dbReference type="HAMAP-Rule" id="MF_00636"/>
    </source>
</evidence>
<keyword evidence="8" id="KW-1185">Reference proteome</keyword>
<dbReference type="InterPro" id="IPR053931">
    <property type="entry name" value="RapZ_C"/>
</dbReference>
<keyword evidence="3 4" id="KW-0342">GTP-binding</keyword>
<accession>A0A1Y3TYD2</accession>
<sequence length="313" mass="35159">MAEMNPQAITAAELADRVPDIVIITGMSGSGRTQAMHVFEDMGYFCIDNLPPSLVLQLAQLVGINTGVGRHLAVTCDLRSQGLFDELLDVIVSLEAHEMTCKVVYLEASDEVLMRRYNENRRRHPLAKPGESTADAIQRERVQLRKVRDRADMIIDTSRLRVSALRTRLRLAFSELTDQQLMDVQVFSFGFKHGMPVEADIMIDVRFLPNPFYDPEMRTMTGLDEKVSTFVLEHPKTKEFLTAWYQLLDAVMPGYVAEGKPQLSIAIGCTGGQHRSVAIAEATARYLERQQYHVSISHRDLARANKTATGEAH</sequence>
<evidence type="ECO:0000313" key="7">
    <source>
        <dbReference type="EMBL" id="OUN41421.1"/>
    </source>
</evidence>
<dbReference type="PANTHER" id="PTHR30448:SF0">
    <property type="entry name" value="RNASE ADAPTER PROTEIN RAPZ"/>
    <property type="match status" value="1"/>
</dbReference>
<dbReference type="Gene3D" id="3.40.50.300">
    <property type="entry name" value="P-loop containing nucleotide triphosphate hydrolases"/>
    <property type="match status" value="1"/>
</dbReference>
<dbReference type="GeneID" id="98653565"/>
<dbReference type="InterPro" id="IPR053930">
    <property type="entry name" value="RapZ-like_N"/>
</dbReference>
<keyword evidence="1 4" id="KW-0547">Nucleotide-binding</keyword>
<dbReference type="Proteomes" id="UP000196560">
    <property type="component" value="Unassembled WGS sequence"/>
</dbReference>
<dbReference type="InterPro" id="IPR027417">
    <property type="entry name" value="P-loop_NTPase"/>
</dbReference>
<dbReference type="InterPro" id="IPR005337">
    <property type="entry name" value="RapZ-like"/>
</dbReference>
<evidence type="ECO:0000256" key="3">
    <source>
        <dbReference type="ARBA" id="ARBA00023134"/>
    </source>
</evidence>
<keyword evidence="2 4" id="KW-0067">ATP-binding</keyword>
<dbReference type="RefSeq" id="WP_019128636.1">
    <property type="nucleotide sequence ID" value="NZ_CALUIC010000001.1"/>
</dbReference>
<evidence type="ECO:0000256" key="1">
    <source>
        <dbReference type="ARBA" id="ARBA00022741"/>
    </source>
</evidence>
<evidence type="ECO:0000259" key="5">
    <source>
        <dbReference type="Pfam" id="PF03668"/>
    </source>
</evidence>
<feature type="binding site" evidence="4">
    <location>
        <begin position="77"/>
        <end position="80"/>
    </location>
    <ligand>
        <name>GTP</name>
        <dbReference type="ChEBI" id="CHEBI:37565"/>
    </ligand>
</feature>
<feature type="domain" description="RapZ C-terminal" evidence="6">
    <location>
        <begin position="182"/>
        <end position="301"/>
    </location>
</feature>
<dbReference type="SUPFAM" id="SSF52540">
    <property type="entry name" value="P-loop containing nucleoside triphosphate hydrolases"/>
    <property type="match status" value="1"/>
</dbReference>
<dbReference type="Pfam" id="PF22740">
    <property type="entry name" value="PapZ_C"/>
    <property type="match status" value="1"/>
</dbReference>
<dbReference type="Pfam" id="PF03668">
    <property type="entry name" value="RapZ-like_N"/>
    <property type="match status" value="1"/>
</dbReference>
<feature type="domain" description="RapZ-like N-terminal" evidence="5">
    <location>
        <begin position="20"/>
        <end position="173"/>
    </location>
</feature>
<gene>
    <name evidence="7" type="ORF">B5G21_09830</name>
</gene>
<dbReference type="eggNOG" id="COG1660">
    <property type="taxonomic scope" value="Bacteria"/>
</dbReference>
<comment type="caution">
    <text evidence="7">The sequence shown here is derived from an EMBL/GenBank/DDBJ whole genome shotgun (WGS) entry which is preliminary data.</text>
</comment>
<name>A0A1Y3TYD2_9ACTN</name>
<protein>
    <submittedName>
        <fullName evidence="7">RNase adaptor protein RapZ</fullName>
    </submittedName>
</protein>